<accession>L1QP93</accession>
<evidence type="ECO:0000313" key="2">
    <source>
        <dbReference type="EMBL" id="EKY29809.1"/>
    </source>
</evidence>
<dbReference type="AlphaFoldDB" id="L1QP93"/>
<reference evidence="2 3" key="1">
    <citation type="submission" date="2012-05" db="EMBL/GenBank/DDBJ databases">
        <authorList>
            <person name="Weinstock G."/>
            <person name="Sodergren E."/>
            <person name="Lobos E.A."/>
            <person name="Fulton L."/>
            <person name="Fulton R."/>
            <person name="Courtney L."/>
            <person name="Fronick C."/>
            <person name="O'Laughlin M."/>
            <person name="Godfrey J."/>
            <person name="Wilson R.M."/>
            <person name="Miner T."/>
            <person name="Farmer C."/>
            <person name="Delehaunty K."/>
            <person name="Cordes M."/>
            <person name="Minx P."/>
            <person name="Tomlinson C."/>
            <person name="Chen J."/>
            <person name="Wollam A."/>
            <person name="Pepin K.H."/>
            <person name="Bhonagiri V."/>
            <person name="Zhang X."/>
            <person name="Suruliraj S."/>
            <person name="Warren W."/>
            <person name="Mitreva M."/>
            <person name="Mardis E.R."/>
            <person name="Wilson R.K."/>
        </authorList>
    </citation>
    <scope>NUCLEOTIDE SEQUENCE [LARGE SCALE GENOMIC DNA]</scope>
    <source>
        <strain evidence="2 3">DSM 1785</strain>
    </source>
</reference>
<dbReference type="OrthoDB" id="9794322at2"/>
<protein>
    <submittedName>
        <fullName evidence="2">Uncharacterized protein</fullName>
    </submittedName>
</protein>
<keyword evidence="3" id="KW-1185">Reference proteome</keyword>
<dbReference type="STRING" id="545697.HMPREF0216_00003"/>
<gene>
    <name evidence="2" type="ORF">HMPREF0216_00003</name>
</gene>
<feature type="transmembrane region" description="Helical" evidence="1">
    <location>
        <begin position="232"/>
        <end position="255"/>
    </location>
</feature>
<name>L1QP93_9CLOT</name>
<dbReference type="eggNOG" id="COG5002">
    <property type="taxonomic scope" value="Bacteria"/>
</dbReference>
<keyword evidence="1" id="KW-0472">Membrane</keyword>
<keyword evidence="1" id="KW-1133">Transmembrane helix</keyword>
<feature type="transmembrane region" description="Helical" evidence="1">
    <location>
        <begin position="12"/>
        <end position="37"/>
    </location>
</feature>
<evidence type="ECO:0000256" key="1">
    <source>
        <dbReference type="SAM" id="Phobius"/>
    </source>
</evidence>
<evidence type="ECO:0000313" key="3">
    <source>
        <dbReference type="Proteomes" id="UP000010420"/>
    </source>
</evidence>
<comment type="caution">
    <text evidence="2">The sequence shown here is derived from an EMBL/GenBank/DDBJ whole genome shotgun (WGS) entry which is preliminary data.</text>
</comment>
<dbReference type="PATRIC" id="fig|545697.3.peg.3"/>
<dbReference type="EMBL" id="AMEZ01000001">
    <property type="protein sequence ID" value="EKY29809.1"/>
    <property type="molecule type" value="Genomic_DNA"/>
</dbReference>
<organism evidence="2 3">
    <name type="scientific">Clostridium celatum DSM 1785</name>
    <dbReference type="NCBI Taxonomy" id="545697"/>
    <lineage>
        <taxon>Bacteria</taxon>
        <taxon>Bacillati</taxon>
        <taxon>Bacillota</taxon>
        <taxon>Clostridia</taxon>
        <taxon>Eubacteriales</taxon>
        <taxon>Clostridiaceae</taxon>
        <taxon>Clostridium</taxon>
    </lineage>
</organism>
<keyword evidence="1" id="KW-0812">Transmembrane</keyword>
<dbReference type="Proteomes" id="UP000010420">
    <property type="component" value="Unassembled WGS sequence"/>
</dbReference>
<proteinExistence type="predicted"/>
<sequence length="263" mass="30339">MKKCKKERGGLFLLLIKNYIFLSLSVMIVGVIIYSIAITIFDKRSEFAAGLSDKDLKNLRQERFSKLDTKFIAGYSGIIEVLDENNDVIYSSDGVVGDKSYTKRQLNLIPYYGQCGIDTRLYKFYSKDSEEFKLLISTPYSFDDDGYLVYDSKNSWMKVLDESLNVVYEIGNSAEHSKSYTQEEVGYLIGEYPKDYTFMKYDYINDEGQIRTLIIKEKKVNDVNFYNNLEKIGIASLIIFFIGCIICIIIFGEILKRKVKASR</sequence>
<dbReference type="HOGENOM" id="CLU_1056487_0_0_9"/>
<dbReference type="RefSeq" id="WP_005209602.1">
    <property type="nucleotide sequence ID" value="NZ_KB291596.1"/>
</dbReference>